<name>A0A210QNS7_MIZYE</name>
<dbReference type="EMBL" id="NEDP02002617">
    <property type="protein sequence ID" value="OWF50389.1"/>
    <property type="molecule type" value="Genomic_DNA"/>
</dbReference>
<feature type="domain" description="Carbohydrate-binding" evidence="2">
    <location>
        <begin position="82"/>
        <end position="241"/>
    </location>
</feature>
<sequence>MTTLELKWMLMVVLGSIWCLHDVHGNDLVSWYYHSRSYSRLCYCSIYLDSCYPNGCVSDGGCSIPLPKNYIAQHLHGKTIAIDGKLDDPAWEEVPWSASFDDIRGSTFPKPKLETKFKLRWDDNNLYVALYMKTKNMWATMTADESHLFRENAIDLFFVPDETLHNYKQIEGNVRNATFDLSLSKAYMDGGIANEAWEAREEKGVTHDGTINDPEDPGSFWTTEWALPFRSLSEGSTRNQSKPFDDEVHFMQFARMNQHLRVARGTYELDTPAQTDWWTWEPIGAVNLHLPSRWGLVKFSKDMKNKVFSFPRWHIYKTLFSIFDALQQYKAMNGIYSSKLDEIPVPRHVYRRRCIELPIIEVLGNGFVVTVKSRITGETGSIAQDRGVAFH</sequence>
<comment type="caution">
    <text evidence="3">The sequence shown here is derived from an EMBL/GenBank/DDBJ whole genome shotgun (WGS) entry which is preliminary data.</text>
</comment>
<proteinExistence type="predicted"/>
<dbReference type="Proteomes" id="UP000242188">
    <property type="component" value="Unassembled WGS sequence"/>
</dbReference>
<organism evidence="3 4">
    <name type="scientific">Mizuhopecten yessoensis</name>
    <name type="common">Japanese scallop</name>
    <name type="synonym">Patinopecten yessoensis</name>
    <dbReference type="NCBI Taxonomy" id="6573"/>
    <lineage>
        <taxon>Eukaryota</taxon>
        <taxon>Metazoa</taxon>
        <taxon>Spiralia</taxon>
        <taxon>Lophotrochozoa</taxon>
        <taxon>Mollusca</taxon>
        <taxon>Bivalvia</taxon>
        <taxon>Autobranchia</taxon>
        <taxon>Pteriomorphia</taxon>
        <taxon>Pectinida</taxon>
        <taxon>Pectinoidea</taxon>
        <taxon>Pectinidae</taxon>
        <taxon>Mizuhopecten</taxon>
    </lineage>
</organism>
<evidence type="ECO:0000259" key="2">
    <source>
        <dbReference type="Pfam" id="PF06452"/>
    </source>
</evidence>
<feature type="chain" id="PRO_5012849310" description="Carbohydrate-binding domain-containing protein" evidence="1">
    <location>
        <begin position="26"/>
        <end position="391"/>
    </location>
</feature>
<evidence type="ECO:0000313" key="4">
    <source>
        <dbReference type="Proteomes" id="UP000242188"/>
    </source>
</evidence>
<dbReference type="InterPro" id="IPR010502">
    <property type="entry name" value="Carb-bd_dom_fam9"/>
</dbReference>
<reference evidence="3 4" key="1">
    <citation type="journal article" date="2017" name="Nat. Ecol. Evol.">
        <title>Scallop genome provides insights into evolution of bilaterian karyotype and development.</title>
        <authorList>
            <person name="Wang S."/>
            <person name="Zhang J."/>
            <person name="Jiao W."/>
            <person name="Li J."/>
            <person name="Xun X."/>
            <person name="Sun Y."/>
            <person name="Guo X."/>
            <person name="Huan P."/>
            <person name="Dong B."/>
            <person name="Zhang L."/>
            <person name="Hu X."/>
            <person name="Sun X."/>
            <person name="Wang J."/>
            <person name="Zhao C."/>
            <person name="Wang Y."/>
            <person name="Wang D."/>
            <person name="Huang X."/>
            <person name="Wang R."/>
            <person name="Lv J."/>
            <person name="Li Y."/>
            <person name="Zhang Z."/>
            <person name="Liu B."/>
            <person name="Lu W."/>
            <person name="Hui Y."/>
            <person name="Liang J."/>
            <person name="Zhou Z."/>
            <person name="Hou R."/>
            <person name="Li X."/>
            <person name="Liu Y."/>
            <person name="Li H."/>
            <person name="Ning X."/>
            <person name="Lin Y."/>
            <person name="Zhao L."/>
            <person name="Xing Q."/>
            <person name="Dou J."/>
            <person name="Li Y."/>
            <person name="Mao J."/>
            <person name="Guo H."/>
            <person name="Dou H."/>
            <person name="Li T."/>
            <person name="Mu C."/>
            <person name="Jiang W."/>
            <person name="Fu Q."/>
            <person name="Fu X."/>
            <person name="Miao Y."/>
            <person name="Liu J."/>
            <person name="Yu Q."/>
            <person name="Li R."/>
            <person name="Liao H."/>
            <person name="Li X."/>
            <person name="Kong Y."/>
            <person name="Jiang Z."/>
            <person name="Chourrout D."/>
            <person name="Li R."/>
            <person name="Bao Z."/>
        </authorList>
    </citation>
    <scope>NUCLEOTIDE SEQUENCE [LARGE SCALE GENOMIC DNA]</scope>
    <source>
        <strain evidence="3 4">PY_sf001</strain>
    </source>
</reference>
<keyword evidence="4" id="KW-1185">Reference proteome</keyword>
<dbReference type="AlphaFoldDB" id="A0A210QNS7"/>
<dbReference type="OrthoDB" id="59288at2759"/>
<dbReference type="GO" id="GO:0016052">
    <property type="term" value="P:carbohydrate catabolic process"/>
    <property type="evidence" value="ECO:0007669"/>
    <property type="project" value="InterPro"/>
</dbReference>
<dbReference type="Pfam" id="PF06452">
    <property type="entry name" value="CBM9_1"/>
    <property type="match status" value="1"/>
</dbReference>
<feature type="signal peptide" evidence="1">
    <location>
        <begin position="1"/>
        <end position="25"/>
    </location>
</feature>
<dbReference type="GO" id="GO:0030246">
    <property type="term" value="F:carbohydrate binding"/>
    <property type="evidence" value="ECO:0007669"/>
    <property type="project" value="InterPro"/>
</dbReference>
<dbReference type="PANTHER" id="PTHR35532">
    <property type="entry name" value="SIMILAR TO POLYHYDROXYALKANOATE DEPOLYMERASE"/>
    <property type="match status" value="1"/>
</dbReference>
<dbReference type="SUPFAM" id="SSF49344">
    <property type="entry name" value="CBD9-like"/>
    <property type="match status" value="1"/>
</dbReference>
<keyword evidence="1" id="KW-0732">Signal</keyword>
<protein>
    <recommendedName>
        <fullName evidence="2">Carbohydrate-binding domain-containing protein</fullName>
    </recommendedName>
</protein>
<dbReference type="PANTHER" id="PTHR35532:SF5">
    <property type="entry name" value="CARBOHYDRATE-BINDING DOMAIN-CONTAINING PROTEIN"/>
    <property type="match status" value="1"/>
</dbReference>
<gene>
    <name evidence="3" type="ORF">KP79_PYT09458</name>
</gene>
<dbReference type="CDD" id="cd09620">
    <property type="entry name" value="CBM9_like_3"/>
    <property type="match status" value="1"/>
</dbReference>
<evidence type="ECO:0000313" key="3">
    <source>
        <dbReference type="EMBL" id="OWF50389.1"/>
    </source>
</evidence>
<dbReference type="Gene3D" id="2.60.40.1190">
    <property type="match status" value="1"/>
</dbReference>
<accession>A0A210QNS7</accession>
<dbReference type="GO" id="GO:0004553">
    <property type="term" value="F:hydrolase activity, hydrolyzing O-glycosyl compounds"/>
    <property type="evidence" value="ECO:0007669"/>
    <property type="project" value="InterPro"/>
</dbReference>
<evidence type="ECO:0000256" key="1">
    <source>
        <dbReference type="SAM" id="SignalP"/>
    </source>
</evidence>